<proteinExistence type="predicted"/>
<dbReference type="EMBL" id="FZOU01000009">
    <property type="protein sequence ID" value="SNT36189.1"/>
    <property type="molecule type" value="Genomic_DNA"/>
</dbReference>
<reference evidence="1 2" key="1">
    <citation type="submission" date="2017-06" db="EMBL/GenBank/DDBJ databases">
        <authorList>
            <person name="Kim H.J."/>
            <person name="Triplett B.A."/>
        </authorList>
    </citation>
    <scope>NUCLEOTIDE SEQUENCE [LARGE SCALE GENOMIC DNA]</scope>
    <source>
        <strain evidence="1 2">DSM 18704</strain>
    </source>
</reference>
<organism evidence="1 2">
    <name type="scientific">Granulicella rosea</name>
    <dbReference type="NCBI Taxonomy" id="474952"/>
    <lineage>
        <taxon>Bacteria</taxon>
        <taxon>Pseudomonadati</taxon>
        <taxon>Acidobacteriota</taxon>
        <taxon>Terriglobia</taxon>
        <taxon>Terriglobales</taxon>
        <taxon>Acidobacteriaceae</taxon>
        <taxon>Granulicella</taxon>
    </lineage>
</organism>
<gene>
    <name evidence="1" type="ORF">SAMN05421770_10917</name>
</gene>
<protein>
    <submittedName>
        <fullName evidence="1">Uncharacterized protein</fullName>
    </submittedName>
</protein>
<sequence length="50" mass="5733">MECATSIALSDRRKAWLDYLVSGPVASAEFMERLDELTLQEREQKAYPRG</sequence>
<dbReference type="AlphaFoldDB" id="A0A239M2S6"/>
<name>A0A239M2S6_9BACT</name>
<evidence type="ECO:0000313" key="2">
    <source>
        <dbReference type="Proteomes" id="UP000198356"/>
    </source>
</evidence>
<accession>A0A239M2S6</accession>
<evidence type="ECO:0000313" key="1">
    <source>
        <dbReference type="EMBL" id="SNT36189.1"/>
    </source>
</evidence>
<dbReference type="Proteomes" id="UP000198356">
    <property type="component" value="Unassembled WGS sequence"/>
</dbReference>
<keyword evidence="2" id="KW-1185">Reference proteome</keyword>